<evidence type="ECO:0000256" key="1">
    <source>
        <dbReference type="SAM" id="Phobius"/>
    </source>
</evidence>
<sequence length="84" mass="8524">MSTNEFGMKAWGVCTVVLAIAALAVVVLGGAYIGSNGEFNSGAPQWIAGMYTALKDCGAIVAGILGFSGLAWSNFYKASTGIGK</sequence>
<keyword evidence="3" id="KW-1185">Reference proteome</keyword>
<reference evidence="2 3" key="1">
    <citation type="submission" date="2024-01" db="EMBL/GenBank/DDBJ databases">
        <title>Unpublished Manusciprt.</title>
        <authorList>
            <person name="Duman M."/>
            <person name="Valdes E.G."/>
            <person name="Ajmi N."/>
            <person name="Altun S."/>
            <person name="Saticioglu I.B."/>
        </authorList>
    </citation>
    <scope>NUCLEOTIDE SEQUENCE [LARGE SCALE GENOMIC DNA]</scope>
    <source>
        <strain evidence="2 3">120P</strain>
    </source>
</reference>
<evidence type="ECO:0000313" key="3">
    <source>
        <dbReference type="Proteomes" id="UP001307839"/>
    </source>
</evidence>
<dbReference type="Proteomes" id="UP001307839">
    <property type="component" value="Unassembled WGS sequence"/>
</dbReference>
<organism evidence="2 3">
    <name type="scientific">Pseudomonas auratipiscis</name>
    <dbReference type="NCBI Taxonomy" id="3115853"/>
    <lineage>
        <taxon>Bacteria</taxon>
        <taxon>Pseudomonadati</taxon>
        <taxon>Pseudomonadota</taxon>
        <taxon>Gammaproteobacteria</taxon>
        <taxon>Pseudomonadales</taxon>
        <taxon>Pseudomonadaceae</taxon>
        <taxon>Pseudomonas</taxon>
    </lineage>
</organism>
<feature type="transmembrane region" description="Helical" evidence="1">
    <location>
        <begin position="12"/>
        <end position="33"/>
    </location>
</feature>
<gene>
    <name evidence="2" type="ORF">V0R53_21915</name>
</gene>
<keyword evidence="1" id="KW-0812">Transmembrane</keyword>
<feature type="transmembrane region" description="Helical" evidence="1">
    <location>
        <begin position="53"/>
        <end position="75"/>
    </location>
</feature>
<accession>A0AB35X160</accession>
<keyword evidence="1" id="KW-1133">Transmembrane helix</keyword>
<name>A0AB35X160_9PSED</name>
<dbReference type="RefSeq" id="WP_330080546.1">
    <property type="nucleotide sequence ID" value="NZ_JAZDCU010000015.1"/>
</dbReference>
<protein>
    <submittedName>
        <fullName evidence="2">Uncharacterized protein</fullName>
    </submittedName>
</protein>
<evidence type="ECO:0000313" key="2">
    <source>
        <dbReference type="EMBL" id="MEE1869046.1"/>
    </source>
</evidence>
<dbReference type="AlphaFoldDB" id="A0AB35X160"/>
<keyword evidence="1" id="KW-0472">Membrane</keyword>
<dbReference type="EMBL" id="JAZDQP010000017">
    <property type="protein sequence ID" value="MEE1869046.1"/>
    <property type="molecule type" value="Genomic_DNA"/>
</dbReference>
<proteinExistence type="predicted"/>
<comment type="caution">
    <text evidence="2">The sequence shown here is derived from an EMBL/GenBank/DDBJ whole genome shotgun (WGS) entry which is preliminary data.</text>
</comment>